<gene>
    <name evidence="2" type="ORF">D9613_012786</name>
</gene>
<dbReference type="AlphaFoldDB" id="A0A8H4R2J3"/>
<proteinExistence type="predicted"/>
<keyword evidence="3" id="KW-1185">Reference proteome</keyword>
<evidence type="ECO:0000256" key="1">
    <source>
        <dbReference type="SAM" id="MobiDB-lite"/>
    </source>
</evidence>
<dbReference type="EMBL" id="JAACJL010000005">
    <property type="protein sequence ID" value="KAF4621683.1"/>
    <property type="molecule type" value="Genomic_DNA"/>
</dbReference>
<dbReference type="Proteomes" id="UP000521872">
    <property type="component" value="Unassembled WGS sequence"/>
</dbReference>
<reference evidence="2 3" key="1">
    <citation type="submission" date="2019-12" db="EMBL/GenBank/DDBJ databases">
        <authorList>
            <person name="Floudas D."/>
            <person name="Bentzer J."/>
            <person name="Ahren D."/>
            <person name="Johansson T."/>
            <person name="Persson P."/>
            <person name="Tunlid A."/>
        </authorList>
    </citation>
    <scope>NUCLEOTIDE SEQUENCE [LARGE SCALE GENOMIC DNA]</scope>
    <source>
        <strain evidence="2 3">CBS 102.39</strain>
    </source>
</reference>
<comment type="caution">
    <text evidence="2">The sequence shown here is derived from an EMBL/GenBank/DDBJ whole genome shotgun (WGS) entry which is preliminary data.</text>
</comment>
<evidence type="ECO:0000313" key="3">
    <source>
        <dbReference type="Proteomes" id="UP000521872"/>
    </source>
</evidence>
<feature type="compositionally biased region" description="Low complexity" evidence="1">
    <location>
        <begin position="261"/>
        <end position="285"/>
    </location>
</feature>
<feature type="compositionally biased region" description="Basic residues" evidence="1">
    <location>
        <begin position="295"/>
        <end position="306"/>
    </location>
</feature>
<name>A0A8H4R2J3_9AGAR</name>
<feature type="region of interest" description="Disordered" evidence="1">
    <location>
        <begin position="116"/>
        <end position="137"/>
    </location>
</feature>
<protein>
    <submittedName>
        <fullName evidence="2">Uncharacterized protein</fullName>
    </submittedName>
</protein>
<sequence length="306" mass="33530">MSQQANTNQPTLRGSAHSFTVISYTPGDRTFQIRNNLNPDQRRTVTLEQFALFIDYNGRLRANGPDAGFPEPLGYAEFALWFNLEPEYDGSLATVGHRGGLNINGRSPTFAEVFPNTNLHPEPAQHTTNKRRREDQELTADELRRKEIADAAVYDQLAHHQRQRAFVTNKIAARKAKRGGPYQTGGGGYAHGTGGTLTAHHSLPSQSGTPINHLAPRAPSPVPSGIAVLNPEPGVRYSRSGTPNPFLEDNDHVMEDSFGIQQQQQEPEGGNQPAAGPSTQQQQEEAPVEEEATKQPKKKKTNRGSA</sequence>
<feature type="compositionally biased region" description="Gly residues" evidence="1">
    <location>
        <begin position="182"/>
        <end position="195"/>
    </location>
</feature>
<organism evidence="2 3">
    <name type="scientific">Agrocybe pediades</name>
    <dbReference type="NCBI Taxonomy" id="84607"/>
    <lineage>
        <taxon>Eukaryota</taxon>
        <taxon>Fungi</taxon>
        <taxon>Dikarya</taxon>
        <taxon>Basidiomycota</taxon>
        <taxon>Agaricomycotina</taxon>
        <taxon>Agaricomycetes</taxon>
        <taxon>Agaricomycetidae</taxon>
        <taxon>Agaricales</taxon>
        <taxon>Agaricineae</taxon>
        <taxon>Strophariaceae</taxon>
        <taxon>Agrocybe</taxon>
    </lineage>
</organism>
<accession>A0A8H4R2J3</accession>
<feature type="region of interest" description="Disordered" evidence="1">
    <location>
        <begin position="169"/>
        <end position="306"/>
    </location>
</feature>
<evidence type="ECO:0000313" key="2">
    <source>
        <dbReference type="EMBL" id="KAF4621683.1"/>
    </source>
</evidence>